<dbReference type="InterPro" id="IPR011650">
    <property type="entry name" value="Peptidase_M20_dimer"/>
</dbReference>
<dbReference type="SUPFAM" id="SSF53187">
    <property type="entry name" value="Zn-dependent exopeptidases"/>
    <property type="match status" value="1"/>
</dbReference>
<dbReference type="PANTHER" id="PTHR45962:SF1">
    <property type="entry name" value="N-FATTY-ACYL-AMINO ACID SYNTHASE_HYDROLASE PM20D1"/>
    <property type="match status" value="1"/>
</dbReference>
<dbReference type="InterPro" id="IPR036264">
    <property type="entry name" value="Bact_exopeptidase_dim_dom"/>
</dbReference>
<dbReference type="InterPro" id="IPR047177">
    <property type="entry name" value="Pept_M20A"/>
</dbReference>
<evidence type="ECO:0000313" key="8">
    <source>
        <dbReference type="EMBL" id="TDG13531.1"/>
    </source>
</evidence>
<dbReference type="InterPro" id="IPR001261">
    <property type="entry name" value="ArgE/DapE_CS"/>
</dbReference>
<feature type="domain" description="Peptidase M20 dimerisation" evidence="7">
    <location>
        <begin position="223"/>
        <end position="369"/>
    </location>
</feature>
<feature type="chain" id="PRO_5020807983" evidence="6">
    <location>
        <begin position="25"/>
        <end position="471"/>
    </location>
</feature>
<dbReference type="PANTHER" id="PTHR45962">
    <property type="entry name" value="N-FATTY-ACYL-AMINO ACID SYNTHASE/HYDROLASE PM20D1"/>
    <property type="match status" value="1"/>
</dbReference>
<dbReference type="PROSITE" id="PS00758">
    <property type="entry name" value="ARGE_DAPE_CPG2_1"/>
    <property type="match status" value="1"/>
</dbReference>
<dbReference type="GO" id="GO:0046872">
    <property type="term" value="F:metal ion binding"/>
    <property type="evidence" value="ECO:0007669"/>
    <property type="project" value="UniProtKB-KW"/>
</dbReference>
<keyword evidence="3" id="KW-0479">Metal-binding</keyword>
<dbReference type="PIRSF" id="PIRSF036696">
    <property type="entry name" value="ACY-1"/>
    <property type="match status" value="1"/>
</dbReference>
<proteinExistence type="inferred from homology"/>
<keyword evidence="5" id="KW-0862">Zinc</keyword>
<dbReference type="Pfam" id="PF07687">
    <property type="entry name" value="M20_dimer"/>
    <property type="match status" value="1"/>
</dbReference>
<evidence type="ECO:0000256" key="3">
    <source>
        <dbReference type="ARBA" id="ARBA00022723"/>
    </source>
</evidence>
<dbReference type="Gene3D" id="1.10.150.900">
    <property type="match status" value="1"/>
</dbReference>
<dbReference type="GO" id="GO:0008233">
    <property type="term" value="F:peptidase activity"/>
    <property type="evidence" value="ECO:0007669"/>
    <property type="project" value="UniProtKB-KW"/>
</dbReference>
<dbReference type="InterPro" id="IPR002933">
    <property type="entry name" value="Peptidase_M20"/>
</dbReference>
<name>A0A4R5LRP3_9GAMM</name>
<evidence type="ECO:0000256" key="5">
    <source>
        <dbReference type="ARBA" id="ARBA00022833"/>
    </source>
</evidence>
<organism evidence="8 9">
    <name type="scientific">Seongchinamella unica</name>
    <dbReference type="NCBI Taxonomy" id="2547392"/>
    <lineage>
        <taxon>Bacteria</taxon>
        <taxon>Pseudomonadati</taxon>
        <taxon>Pseudomonadota</taxon>
        <taxon>Gammaproteobacteria</taxon>
        <taxon>Cellvibrionales</taxon>
        <taxon>Halieaceae</taxon>
        <taxon>Seongchinamella</taxon>
    </lineage>
</organism>
<comment type="caution">
    <text evidence="8">The sequence shown here is derived from an EMBL/GenBank/DDBJ whole genome shotgun (WGS) entry which is preliminary data.</text>
</comment>
<evidence type="ECO:0000256" key="1">
    <source>
        <dbReference type="ARBA" id="ARBA00006247"/>
    </source>
</evidence>
<dbReference type="Pfam" id="PF01546">
    <property type="entry name" value="Peptidase_M20"/>
    <property type="match status" value="1"/>
</dbReference>
<evidence type="ECO:0000256" key="2">
    <source>
        <dbReference type="ARBA" id="ARBA00022670"/>
    </source>
</evidence>
<evidence type="ECO:0000256" key="4">
    <source>
        <dbReference type="ARBA" id="ARBA00022801"/>
    </source>
</evidence>
<keyword evidence="9" id="KW-1185">Reference proteome</keyword>
<dbReference type="GO" id="GO:0006508">
    <property type="term" value="P:proteolysis"/>
    <property type="evidence" value="ECO:0007669"/>
    <property type="project" value="UniProtKB-KW"/>
</dbReference>
<evidence type="ECO:0000259" key="7">
    <source>
        <dbReference type="Pfam" id="PF07687"/>
    </source>
</evidence>
<dbReference type="SUPFAM" id="SSF55031">
    <property type="entry name" value="Bacterial exopeptidase dimerisation domain"/>
    <property type="match status" value="1"/>
</dbReference>
<sequence length="471" mass="51315">MKSIMLTGLLVAAVALSAPSRVTAASGPSPAVKHLAQAIQFQTVSFQERSQIDYAQFRAFQQFLAETYPRTFSALQVATVADYSLLLTWPGRQPELKPVLLDAHYDVVPIEPGTEQEWTQPPFAGAISDGYLWGRGALDDKASVIATLEAVETLVGEGFQPERTLLFSFAHDEEIGGTEGAANIVRHLQDKGIELQYMIAEGGLIVEGNPLLPGRAMAMIGLAEKTYVTLTLRAKGAGGHSSMPVQDNAIVRLSRALTRLHENPFAAQLKPPVSDMLKIVGAELGGLKGFVLQNQWLTRPLLLATMAKDSMTNSMIRTTTAVTMFDAGIKENVISQQAEAKVNFRLMPGFSPQQLLDAVTELVDDENIEIESQQWKPGPPVADIEGEGYQRVKSAINESYPQALVVPGLLTATTDSAHYVEVAPQIYRFHPFSLPVTDTKTIHSTDERISLEAVERSVRISRALIEAAAQR</sequence>
<dbReference type="Proteomes" id="UP000295554">
    <property type="component" value="Unassembled WGS sequence"/>
</dbReference>
<evidence type="ECO:0000313" key="9">
    <source>
        <dbReference type="Proteomes" id="UP000295554"/>
    </source>
</evidence>
<keyword evidence="2" id="KW-0645">Protease</keyword>
<dbReference type="OrthoDB" id="3665926at2"/>
<evidence type="ECO:0000256" key="6">
    <source>
        <dbReference type="SAM" id="SignalP"/>
    </source>
</evidence>
<feature type="signal peptide" evidence="6">
    <location>
        <begin position="1"/>
        <end position="24"/>
    </location>
</feature>
<keyword evidence="4 8" id="KW-0378">Hydrolase</keyword>
<accession>A0A4R5LRP3</accession>
<dbReference type="EMBL" id="SMSE01000002">
    <property type="protein sequence ID" value="TDG13531.1"/>
    <property type="molecule type" value="Genomic_DNA"/>
</dbReference>
<protein>
    <submittedName>
        <fullName evidence="8">M20/M25/M40 family metallo-hydrolase</fullName>
    </submittedName>
</protein>
<gene>
    <name evidence="8" type="ORF">E2F43_08315</name>
</gene>
<dbReference type="AlphaFoldDB" id="A0A4R5LRP3"/>
<keyword evidence="6" id="KW-0732">Signal</keyword>
<reference evidence="8 9" key="1">
    <citation type="submission" date="2019-03" db="EMBL/GenBank/DDBJ databases">
        <title>Seongchinamella monodicae gen. nov., sp. nov., a novel member of the Gammaproteobacteria isolated from a tidal mudflat of beach.</title>
        <authorList>
            <person name="Yang H.G."/>
            <person name="Kang J.W."/>
            <person name="Lee S.D."/>
        </authorList>
    </citation>
    <scope>NUCLEOTIDE SEQUENCE [LARGE SCALE GENOMIC DNA]</scope>
    <source>
        <strain evidence="8 9">GH4-78</strain>
    </source>
</reference>
<dbReference type="Gene3D" id="3.40.630.10">
    <property type="entry name" value="Zn peptidases"/>
    <property type="match status" value="1"/>
</dbReference>
<dbReference type="Gene3D" id="3.30.70.360">
    <property type="match status" value="1"/>
</dbReference>
<comment type="similarity">
    <text evidence="1">Belongs to the peptidase M20A family.</text>
</comment>